<comment type="caution">
    <text evidence="1">The sequence shown here is derived from an EMBL/GenBank/DDBJ whole genome shotgun (WGS) entry which is preliminary data.</text>
</comment>
<proteinExistence type="predicted"/>
<dbReference type="AlphaFoldDB" id="J9H3S7"/>
<accession>J9H3S7</accession>
<sequence length="38" mass="4652">MYFTFFIDKINLIIKKNYICIRSYVYLNKIDQSTIVKT</sequence>
<reference evidence="1" key="1">
    <citation type="journal article" date="2012" name="PLoS ONE">
        <title>Gene sets for utilization of primary and secondary nutrition supplies in the distal gut of endangered iberian lynx.</title>
        <authorList>
            <person name="Alcaide M."/>
            <person name="Messina E."/>
            <person name="Richter M."/>
            <person name="Bargiela R."/>
            <person name="Peplies J."/>
            <person name="Huws S.A."/>
            <person name="Newbold C.J."/>
            <person name="Golyshin P.N."/>
            <person name="Simon M.A."/>
            <person name="Lopez G."/>
            <person name="Yakimov M.M."/>
            <person name="Ferrer M."/>
        </authorList>
    </citation>
    <scope>NUCLEOTIDE SEQUENCE</scope>
</reference>
<dbReference type="EMBL" id="AMCI01000646">
    <property type="protein sequence ID" value="EJX08350.1"/>
    <property type="molecule type" value="Genomic_DNA"/>
</dbReference>
<gene>
    <name evidence="1" type="ORF">EVA_03542</name>
</gene>
<organism evidence="1">
    <name type="scientific">gut metagenome</name>
    <dbReference type="NCBI Taxonomy" id="749906"/>
    <lineage>
        <taxon>unclassified sequences</taxon>
        <taxon>metagenomes</taxon>
        <taxon>organismal metagenomes</taxon>
    </lineage>
</organism>
<name>J9H3S7_9ZZZZ</name>
<protein>
    <submittedName>
        <fullName evidence="1">Uncharacterized protein</fullName>
    </submittedName>
</protein>
<evidence type="ECO:0000313" key="1">
    <source>
        <dbReference type="EMBL" id="EJX08350.1"/>
    </source>
</evidence>